<dbReference type="InterPro" id="IPR005467">
    <property type="entry name" value="His_kinase_dom"/>
</dbReference>
<dbReference type="SMART" id="SM00065">
    <property type="entry name" value="GAF"/>
    <property type="match status" value="1"/>
</dbReference>
<comment type="catalytic activity">
    <reaction evidence="1">
        <text>ATP + protein L-histidine = ADP + protein N-phospho-L-histidine.</text>
        <dbReference type="EC" id="2.7.13.3"/>
    </reaction>
</comment>
<sequence>MFSHAEDIIRLALLAAGVGAFPCALIAAAANVTWLEAGSYWTKVATWWTSDALGVILLTPFFLVWTEPASPRFGRAVEALALLALLMTVGWWVFASTQPREFDAALPFLLLPLIAWPALRLGARGATAATVILDLMATWHTVHERGPFAMLSMTVGTRILNLQLYISFLNLFVLILAVVVVKERQARAAAQQAEQRARFLAAASESLSASLDYEESLSALPRLCVQSLADWCVLDVVEDNTLRRQGSAHRDPSKLRLLGELAERYSPHNRSPQPAAQVLRTGEPLLLPRTTDDVIRNYSADDENVRLIRELGTHTAMAIPLALRGKMIGVLTLASANPGLAYSSTDIVFVSELGRRAAIAIDNARLYRDAQDANRLRDVFVSLAAHELRTPLLPLRLRLQSILRKCARTTSALDPAWLVRELTAAEHQTRRLGQLVDQLLDASSLSSDQPLELHRKRVDLCTVVEGVLESMREQIDASGCQLVRKLQGPALGEWDQRRLEQAVLQLVHNALKFGQRRPVEVSVVPGATSVRLVVRDHGLGMSESEVAGIFDRFSRGVSDRHYGGLGIGLHLVKHHVEAHGGKLSVESQPDAGSTFTLELPAAVRQYTPPASTAHAGEHVEVERLPR</sequence>
<feature type="transmembrane region" description="Helical" evidence="9">
    <location>
        <begin position="77"/>
        <end position="96"/>
    </location>
</feature>
<dbReference type="AlphaFoldDB" id="S9QM00"/>
<dbReference type="InterPro" id="IPR007895">
    <property type="entry name" value="MASE1"/>
</dbReference>
<evidence type="ECO:0000256" key="3">
    <source>
        <dbReference type="ARBA" id="ARBA00012438"/>
    </source>
</evidence>
<dbReference type="PROSITE" id="PS50109">
    <property type="entry name" value="HIS_KIN"/>
    <property type="match status" value="1"/>
</dbReference>
<dbReference type="SUPFAM" id="SSF47384">
    <property type="entry name" value="Homodimeric domain of signal transducing histidine kinase"/>
    <property type="match status" value="1"/>
</dbReference>
<dbReference type="Pfam" id="PF00512">
    <property type="entry name" value="HisKA"/>
    <property type="match status" value="1"/>
</dbReference>
<reference evidence="11" key="1">
    <citation type="submission" date="2013-05" db="EMBL/GenBank/DDBJ databases">
        <title>Genome assembly of Cystobacter fuscus DSM 2262.</title>
        <authorList>
            <person name="Sharma G."/>
            <person name="Khatri I."/>
            <person name="Kaur C."/>
            <person name="Mayilraj S."/>
            <person name="Subramanian S."/>
        </authorList>
    </citation>
    <scope>NUCLEOTIDE SEQUENCE [LARGE SCALE GENOMIC DNA]</scope>
    <source>
        <strain evidence="11">DSM 2262</strain>
    </source>
</reference>
<dbReference type="Gene3D" id="3.30.450.40">
    <property type="match status" value="1"/>
</dbReference>
<dbReference type="Proteomes" id="UP000011682">
    <property type="component" value="Unassembled WGS sequence"/>
</dbReference>
<dbReference type="InterPro" id="IPR036890">
    <property type="entry name" value="HATPase_C_sf"/>
</dbReference>
<proteinExistence type="predicted"/>
<feature type="transmembrane region" description="Helical" evidence="9">
    <location>
        <begin position="102"/>
        <end position="119"/>
    </location>
</feature>
<dbReference type="InterPro" id="IPR003018">
    <property type="entry name" value="GAF"/>
</dbReference>
<feature type="transmembrane region" description="Helical" evidence="9">
    <location>
        <begin position="162"/>
        <end position="181"/>
    </location>
</feature>
<dbReference type="SMART" id="SM00387">
    <property type="entry name" value="HATPase_c"/>
    <property type="match status" value="1"/>
</dbReference>
<evidence type="ECO:0000256" key="2">
    <source>
        <dbReference type="ARBA" id="ARBA00004651"/>
    </source>
</evidence>
<dbReference type="PANTHER" id="PTHR43547">
    <property type="entry name" value="TWO-COMPONENT HISTIDINE KINASE"/>
    <property type="match status" value="1"/>
</dbReference>
<feature type="domain" description="Histidine kinase" evidence="10">
    <location>
        <begin position="383"/>
        <end position="603"/>
    </location>
</feature>
<dbReference type="eggNOG" id="COG2205">
    <property type="taxonomic scope" value="Bacteria"/>
</dbReference>
<dbReference type="InterPro" id="IPR004358">
    <property type="entry name" value="Sig_transdc_His_kin-like_C"/>
</dbReference>
<dbReference type="PANTHER" id="PTHR43547:SF2">
    <property type="entry name" value="HYBRID SIGNAL TRANSDUCTION HISTIDINE KINASE C"/>
    <property type="match status" value="1"/>
</dbReference>
<evidence type="ECO:0000313" key="11">
    <source>
        <dbReference type="EMBL" id="EPX62314.1"/>
    </source>
</evidence>
<keyword evidence="8 9" id="KW-0472">Membrane</keyword>
<evidence type="ECO:0000256" key="5">
    <source>
        <dbReference type="ARBA" id="ARBA00022553"/>
    </source>
</evidence>
<dbReference type="Gene3D" id="1.10.287.130">
    <property type="match status" value="1"/>
</dbReference>
<evidence type="ECO:0000256" key="7">
    <source>
        <dbReference type="ARBA" id="ARBA00022989"/>
    </source>
</evidence>
<dbReference type="EMBL" id="ANAH02000007">
    <property type="protein sequence ID" value="EPX62314.1"/>
    <property type="molecule type" value="Genomic_DNA"/>
</dbReference>
<dbReference type="GO" id="GO:0005886">
    <property type="term" value="C:plasma membrane"/>
    <property type="evidence" value="ECO:0007669"/>
    <property type="project" value="UniProtKB-SubCell"/>
</dbReference>
<dbReference type="Pfam" id="PF02518">
    <property type="entry name" value="HATPase_c"/>
    <property type="match status" value="1"/>
</dbReference>
<keyword evidence="11" id="KW-0418">Kinase</keyword>
<evidence type="ECO:0000313" key="12">
    <source>
        <dbReference type="Proteomes" id="UP000011682"/>
    </source>
</evidence>
<evidence type="ECO:0000256" key="8">
    <source>
        <dbReference type="ARBA" id="ARBA00023136"/>
    </source>
</evidence>
<keyword evidence="5" id="KW-0597">Phosphoprotein</keyword>
<evidence type="ECO:0000256" key="1">
    <source>
        <dbReference type="ARBA" id="ARBA00000085"/>
    </source>
</evidence>
<dbReference type="Gene3D" id="3.30.565.10">
    <property type="entry name" value="Histidine kinase-like ATPase, C-terminal domain"/>
    <property type="match status" value="1"/>
</dbReference>
<dbReference type="InterPro" id="IPR029016">
    <property type="entry name" value="GAF-like_dom_sf"/>
</dbReference>
<dbReference type="InterPro" id="IPR003594">
    <property type="entry name" value="HATPase_dom"/>
</dbReference>
<comment type="caution">
    <text evidence="11">The sequence shown here is derived from an EMBL/GenBank/DDBJ whole genome shotgun (WGS) entry which is preliminary data.</text>
</comment>
<keyword evidence="7 9" id="KW-1133">Transmembrane helix</keyword>
<dbReference type="Pfam" id="PF05231">
    <property type="entry name" value="MASE1"/>
    <property type="match status" value="1"/>
</dbReference>
<organism evidence="11 12">
    <name type="scientific">Cystobacter fuscus (strain ATCC 25194 / DSM 2262 / NBRC 100088 / M29)</name>
    <dbReference type="NCBI Taxonomy" id="1242864"/>
    <lineage>
        <taxon>Bacteria</taxon>
        <taxon>Pseudomonadati</taxon>
        <taxon>Myxococcota</taxon>
        <taxon>Myxococcia</taxon>
        <taxon>Myxococcales</taxon>
        <taxon>Cystobacterineae</taxon>
        <taxon>Archangiaceae</taxon>
        <taxon>Cystobacter</taxon>
    </lineage>
</organism>
<evidence type="ECO:0000256" key="9">
    <source>
        <dbReference type="SAM" id="Phobius"/>
    </source>
</evidence>
<dbReference type="EC" id="2.7.13.3" evidence="3"/>
<dbReference type="SMART" id="SM00388">
    <property type="entry name" value="HisKA"/>
    <property type="match status" value="1"/>
</dbReference>
<evidence type="ECO:0000259" key="10">
    <source>
        <dbReference type="PROSITE" id="PS50109"/>
    </source>
</evidence>
<keyword evidence="4" id="KW-1003">Cell membrane</keyword>
<name>S9QM00_CYSF2</name>
<evidence type="ECO:0000256" key="6">
    <source>
        <dbReference type="ARBA" id="ARBA00022692"/>
    </source>
</evidence>
<comment type="subcellular location">
    <subcellularLocation>
        <location evidence="2">Cell membrane</location>
        <topology evidence="2">Multi-pass membrane protein</topology>
    </subcellularLocation>
</comment>
<dbReference type="InterPro" id="IPR003661">
    <property type="entry name" value="HisK_dim/P_dom"/>
</dbReference>
<dbReference type="SUPFAM" id="SSF55874">
    <property type="entry name" value="ATPase domain of HSP90 chaperone/DNA topoisomerase II/histidine kinase"/>
    <property type="match status" value="1"/>
</dbReference>
<keyword evidence="12" id="KW-1185">Reference proteome</keyword>
<dbReference type="PRINTS" id="PR00344">
    <property type="entry name" value="BCTRLSENSOR"/>
</dbReference>
<dbReference type="GO" id="GO:0000155">
    <property type="term" value="F:phosphorelay sensor kinase activity"/>
    <property type="evidence" value="ECO:0007669"/>
    <property type="project" value="InterPro"/>
</dbReference>
<dbReference type="SUPFAM" id="SSF55781">
    <property type="entry name" value="GAF domain-like"/>
    <property type="match status" value="1"/>
</dbReference>
<gene>
    <name evidence="11" type="ORF">D187_008501</name>
</gene>
<feature type="transmembrane region" description="Helical" evidence="9">
    <location>
        <begin position="45"/>
        <end position="65"/>
    </location>
</feature>
<accession>S9QM00</accession>
<keyword evidence="11" id="KW-0808">Transferase</keyword>
<dbReference type="InterPro" id="IPR036097">
    <property type="entry name" value="HisK_dim/P_sf"/>
</dbReference>
<evidence type="ECO:0000256" key="4">
    <source>
        <dbReference type="ARBA" id="ARBA00022475"/>
    </source>
</evidence>
<protein>
    <recommendedName>
        <fullName evidence="3">histidine kinase</fullName>
        <ecNumber evidence="3">2.7.13.3</ecNumber>
    </recommendedName>
</protein>
<dbReference type="Pfam" id="PF01590">
    <property type="entry name" value="GAF"/>
    <property type="match status" value="1"/>
</dbReference>
<keyword evidence="6 9" id="KW-0812">Transmembrane</keyword>